<evidence type="ECO:0000313" key="2">
    <source>
        <dbReference type="Proteomes" id="UP001153331"/>
    </source>
</evidence>
<gene>
    <name evidence="1" type="ORF">OPT61_g2550</name>
</gene>
<name>A0ACC2IL44_9PLEO</name>
<dbReference type="Proteomes" id="UP001153331">
    <property type="component" value="Unassembled WGS sequence"/>
</dbReference>
<proteinExistence type="predicted"/>
<reference evidence="1" key="1">
    <citation type="submission" date="2022-11" db="EMBL/GenBank/DDBJ databases">
        <title>Genome Sequence of Boeremia exigua.</title>
        <authorList>
            <person name="Buettner E."/>
        </authorList>
    </citation>
    <scope>NUCLEOTIDE SEQUENCE</scope>
    <source>
        <strain evidence="1">CU02</strain>
    </source>
</reference>
<sequence length="1074" mass="118386">MAATITANVRPDVAASNHTRQSVNFLPFQVLGYRLSVHSWTASYPKPVLEEEKKVADERDPTRIITSQLLSTMTAPATETPFFTLPLELRQLIYSAVLASPLHGPELLRTCREIHAEAHKLLFSRPLSFRGQVALFDWLSQVPQEYLSQAQELSLNLQDVDLRSLLKASALISHPGDPPRLLSWDLYEAELERLHNALKRLPRIQKITIRAVAGRQSFLYRDFLQRFLVLLTSLYPSLSDIHLEGNLHHQDLSFLTGFTKLQAISFDGFSASSPVNMAKILSGLEHLTSLSLVSQNTLLTPESHTHSSFTTNRQSLTGEVVNTIDSLKYLSVTELIPVSAPALFFTPEVLMSLHNHQGLKVIKVCLSQAPDGQTMAALESFLENTNIKVLELDWPQLDPQVLETYSLISESLEKLWVRARSAADAFEIIWSLAESRDAGDLQGLNELVLLRSTQTYDKISPVTNDRKDSGTGYFEEDPGNMQPELEDTDATNVCGSLMNAEHAASTGTEGLDPGTSGWDLDGPSSTLFTASVKEIYFILDSVQMGVRFGMASIQRPRPTRLCGASFGESNLQDAGKRVLDANGVMLNHASPCVPAIAVGDSDAPWGNQGIQMGGMVRRRLTLWDGFVAKPTATFPSRQKPIPYTLKDGQRTQLSSILPPLVFGTATFNHQYNDDPFAMDTTGLVTSALTHGIRAFDTSPYYGPSEELLGNALATPFVRETFPRNSYMILTKVGRIGGSEFDYSKEWVRQSVRRSLERLHTDYLDLVYCHDVEFVSPAEVLEAVRELRRIRDEEGTLRYIGISGYPLDVLGDMAEMILRETGEPLNAVQSYANFTLQNQTLAGPRGIQRLRNAGVDVVPNASILGMGLLRRQGVPCGALGDWHPAPSALRAAVRNASDFCDGYGEKLEVIAIRFALETWISAGAACGSKGDPASGVPWKHESNDDVGGAKLGVSVIGVSRAPELEKTMLVWRSILDGLEGGEKTAVQAGRWYRAWEWSRNRRQAVQILAEGIQEILDGGFDFAWASPDPGFVNQKKKQKPIQQDDAPWLTPAASPEAKPVKGGADVLDEKNLPLR</sequence>
<comment type="caution">
    <text evidence="1">The sequence shown here is derived from an EMBL/GenBank/DDBJ whole genome shotgun (WGS) entry which is preliminary data.</text>
</comment>
<evidence type="ECO:0000313" key="1">
    <source>
        <dbReference type="EMBL" id="KAJ8115906.1"/>
    </source>
</evidence>
<protein>
    <submittedName>
        <fullName evidence="1">Uncharacterized protein</fullName>
    </submittedName>
</protein>
<organism evidence="1 2">
    <name type="scientific">Boeremia exigua</name>
    <dbReference type="NCBI Taxonomy" id="749465"/>
    <lineage>
        <taxon>Eukaryota</taxon>
        <taxon>Fungi</taxon>
        <taxon>Dikarya</taxon>
        <taxon>Ascomycota</taxon>
        <taxon>Pezizomycotina</taxon>
        <taxon>Dothideomycetes</taxon>
        <taxon>Pleosporomycetidae</taxon>
        <taxon>Pleosporales</taxon>
        <taxon>Pleosporineae</taxon>
        <taxon>Didymellaceae</taxon>
        <taxon>Boeremia</taxon>
    </lineage>
</organism>
<accession>A0ACC2IL44</accession>
<dbReference type="EMBL" id="JAPHNI010000117">
    <property type="protein sequence ID" value="KAJ8115906.1"/>
    <property type="molecule type" value="Genomic_DNA"/>
</dbReference>
<keyword evidence="2" id="KW-1185">Reference proteome</keyword>